<comment type="caution">
    <text evidence="10">The sequence shown here is derived from an EMBL/GenBank/DDBJ whole genome shotgun (WGS) entry which is preliminary data.</text>
</comment>
<feature type="domain" description="ABC3 transporter permease C-terminal" evidence="8">
    <location>
        <begin position="277"/>
        <end position="390"/>
    </location>
</feature>
<gene>
    <name evidence="10" type="ORF">K1X13_10480</name>
</gene>
<evidence type="ECO:0000256" key="3">
    <source>
        <dbReference type="ARBA" id="ARBA00022692"/>
    </source>
</evidence>
<feature type="transmembrane region" description="Helical" evidence="7">
    <location>
        <begin position="364"/>
        <end position="383"/>
    </location>
</feature>
<dbReference type="InterPro" id="IPR050250">
    <property type="entry name" value="Macrolide_Exporter_MacB"/>
</dbReference>
<evidence type="ECO:0000256" key="7">
    <source>
        <dbReference type="SAM" id="Phobius"/>
    </source>
</evidence>
<dbReference type="Pfam" id="PF02687">
    <property type="entry name" value="FtsX"/>
    <property type="match status" value="1"/>
</dbReference>
<dbReference type="EMBL" id="JAIEZQ010000002">
    <property type="protein sequence ID" value="MBY9075243.1"/>
    <property type="molecule type" value="Genomic_DNA"/>
</dbReference>
<sequence>MWPRDLVLESFAGMFARPGRMMLTILGTSIGLAALVATLGLSRTAGNQIIGRFDELAATEITVSALPAEEGRPANDLPWDAAARMQRLNGVVAAGTLSNVDVGGDLVRGTPVDAPGRRAAFKVPVEAASPDLFTAVRARLREGRLPDVGHSQRADKVAVLGPNAARLLGVQRVDGLPAISIGDEVFLVVAVLESVERKHDLLSSVIIPEGTARRGYHLASPESVVVETRVGAASLLAEQAPLALRPDHPLGLQVASPEQPQRMRAGIRSDLDLLFLMLGGVSLLVGAIGIANVTLVSVMERVGEIGLRRALGASRRHIATQFLLESATMGAVGGVLGASAGMLVVVGVATYQSWTPVVDPSVPLLAPVVGGLTGLVAGLYPALRAARLEPVEALRAGT</sequence>
<dbReference type="InterPro" id="IPR003838">
    <property type="entry name" value="ABC3_permease_C"/>
</dbReference>
<evidence type="ECO:0000256" key="5">
    <source>
        <dbReference type="ARBA" id="ARBA00023136"/>
    </source>
</evidence>
<keyword evidence="5 7" id="KW-0472">Membrane</keyword>
<organism evidence="10 11">
    <name type="scientific">Nocardioides jiangsuensis</name>
    <dbReference type="NCBI Taxonomy" id="2866161"/>
    <lineage>
        <taxon>Bacteria</taxon>
        <taxon>Bacillati</taxon>
        <taxon>Actinomycetota</taxon>
        <taxon>Actinomycetes</taxon>
        <taxon>Propionibacteriales</taxon>
        <taxon>Nocardioidaceae</taxon>
        <taxon>Nocardioides</taxon>
    </lineage>
</organism>
<evidence type="ECO:0000256" key="4">
    <source>
        <dbReference type="ARBA" id="ARBA00022989"/>
    </source>
</evidence>
<feature type="transmembrane region" description="Helical" evidence="7">
    <location>
        <begin position="319"/>
        <end position="352"/>
    </location>
</feature>
<dbReference type="PANTHER" id="PTHR30572">
    <property type="entry name" value="MEMBRANE COMPONENT OF TRANSPORTER-RELATED"/>
    <property type="match status" value="1"/>
</dbReference>
<comment type="subcellular location">
    <subcellularLocation>
        <location evidence="1">Cell membrane</location>
        <topology evidence="1">Multi-pass membrane protein</topology>
    </subcellularLocation>
</comment>
<evidence type="ECO:0000259" key="9">
    <source>
        <dbReference type="Pfam" id="PF12704"/>
    </source>
</evidence>
<feature type="transmembrane region" description="Helical" evidence="7">
    <location>
        <begin position="21"/>
        <end position="41"/>
    </location>
</feature>
<dbReference type="InterPro" id="IPR025857">
    <property type="entry name" value="MacB_PCD"/>
</dbReference>
<keyword evidence="2" id="KW-1003">Cell membrane</keyword>
<keyword evidence="4 7" id="KW-1133">Transmembrane helix</keyword>
<protein>
    <submittedName>
        <fullName evidence="10">ABC transporter permease</fullName>
    </submittedName>
</protein>
<evidence type="ECO:0000256" key="1">
    <source>
        <dbReference type="ARBA" id="ARBA00004651"/>
    </source>
</evidence>
<evidence type="ECO:0000313" key="10">
    <source>
        <dbReference type="EMBL" id="MBY9075243.1"/>
    </source>
</evidence>
<feature type="domain" description="MacB-like periplasmic core" evidence="9">
    <location>
        <begin position="22"/>
        <end position="232"/>
    </location>
</feature>
<name>A0ABS7RJL5_9ACTN</name>
<reference evidence="10 11" key="1">
    <citation type="submission" date="2021-08" db="EMBL/GenBank/DDBJ databases">
        <title>Nocardioides bacterium WL0053 sp. nov., isolated from the sediment.</title>
        <authorList>
            <person name="Wang L."/>
            <person name="Zhang D."/>
            <person name="Zhang A."/>
        </authorList>
    </citation>
    <scope>NUCLEOTIDE SEQUENCE [LARGE SCALE GENOMIC DNA]</scope>
    <source>
        <strain evidence="10 11">WL0053</strain>
    </source>
</reference>
<feature type="transmembrane region" description="Helical" evidence="7">
    <location>
        <begin position="273"/>
        <end position="298"/>
    </location>
</feature>
<accession>A0ABS7RJL5</accession>
<evidence type="ECO:0000313" key="11">
    <source>
        <dbReference type="Proteomes" id="UP000754710"/>
    </source>
</evidence>
<dbReference type="PANTHER" id="PTHR30572:SF4">
    <property type="entry name" value="ABC TRANSPORTER PERMEASE YTRF"/>
    <property type="match status" value="1"/>
</dbReference>
<evidence type="ECO:0000259" key="8">
    <source>
        <dbReference type="Pfam" id="PF02687"/>
    </source>
</evidence>
<proteinExistence type="inferred from homology"/>
<keyword evidence="11" id="KW-1185">Reference proteome</keyword>
<evidence type="ECO:0000256" key="2">
    <source>
        <dbReference type="ARBA" id="ARBA00022475"/>
    </source>
</evidence>
<dbReference type="Proteomes" id="UP000754710">
    <property type="component" value="Unassembled WGS sequence"/>
</dbReference>
<dbReference type="Pfam" id="PF12704">
    <property type="entry name" value="MacB_PCD"/>
    <property type="match status" value="1"/>
</dbReference>
<comment type="similarity">
    <text evidence="6">Belongs to the ABC-4 integral membrane protein family.</text>
</comment>
<evidence type="ECO:0000256" key="6">
    <source>
        <dbReference type="ARBA" id="ARBA00038076"/>
    </source>
</evidence>
<keyword evidence="3 7" id="KW-0812">Transmembrane</keyword>